<accession>W2RY60</accession>
<dbReference type="OrthoDB" id="3340520at2759"/>
<dbReference type="RefSeq" id="XP_008715876.1">
    <property type="nucleotide sequence ID" value="XM_008717654.1"/>
</dbReference>
<evidence type="ECO:0000313" key="1">
    <source>
        <dbReference type="EMBL" id="ETN41367.1"/>
    </source>
</evidence>
<reference evidence="1 2" key="1">
    <citation type="submission" date="2013-03" db="EMBL/GenBank/DDBJ databases">
        <title>The Genome Sequence of Phialophora europaea CBS 101466.</title>
        <authorList>
            <consortium name="The Broad Institute Genomics Platform"/>
            <person name="Cuomo C."/>
            <person name="de Hoog S."/>
            <person name="Gorbushina A."/>
            <person name="Walker B."/>
            <person name="Young S.K."/>
            <person name="Zeng Q."/>
            <person name="Gargeya S."/>
            <person name="Fitzgerald M."/>
            <person name="Haas B."/>
            <person name="Abouelleil A."/>
            <person name="Allen A.W."/>
            <person name="Alvarado L."/>
            <person name="Arachchi H.M."/>
            <person name="Berlin A.M."/>
            <person name="Chapman S.B."/>
            <person name="Gainer-Dewar J."/>
            <person name="Goldberg J."/>
            <person name="Griggs A."/>
            <person name="Gujja S."/>
            <person name="Hansen M."/>
            <person name="Howarth C."/>
            <person name="Imamovic A."/>
            <person name="Ireland A."/>
            <person name="Larimer J."/>
            <person name="McCowan C."/>
            <person name="Murphy C."/>
            <person name="Pearson M."/>
            <person name="Poon T.W."/>
            <person name="Priest M."/>
            <person name="Roberts A."/>
            <person name="Saif S."/>
            <person name="Shea T."/>
            <person name="Sisk P."/>
            <person name="Sykes S."/>
            <person name="Wortman J."/>
            <person name="Nusbaum C."/>
            <person name="Birren B."/>
        </authorList>
    </citation>
    <scope>NUCLEOTIDE SEQUENCE [LARGE SCALE GENOMIC DNA]</scope>
    <source>
        <strain evidence="1 2">CBS 101466</strain>
    </source>
</reference>
<sequence>MKQTLKAMILEVNNTFDERRMYLLQQAASESGSKFRNSWKKDFHVSPFNDREGGYLLVAIDPFARMKSSSDGTAASIDNTITLSSPAPDTKAKLVARVNSIAPPIDPTRLSSIEKAKFMLRWCWSGFLTNPRILVEARVLWTKKKLQLFYRPEVNTGSIGRQESQEEVILERAFRHWLTAVAEESNITVAYTSAAGVQRGHRHALPGNRRLPLTLGPDEADFDLEVLTPEWYAELARARDLRETFARRYSAAQSGDRMVIVNNYGQTILKGGLDRAIERRRTRTNSSVQETMRRAAADHLRSGKNLLSCIIATFVQPLIRPVESTGDSCLTLSDFMDLTEVDGRHEIEWAAIIVLLADRLALGFTGLLKWYAKLSWYGLIFIVVHQLKRVIVA</sequence>
<keyword evidence="2" id="KW-1185">Reference proteome</keyword>
<dbReference type="EMBL" id="KB822719">
    <property type="protein sequence ID" value="ETN41367.1"/>
    <property type="molecule type" value="Genomic_DNA"/>
</dbReference>
<dbReference type="Proteomes" id="UP000030752">
    <property type="component" value="Unassembled WGS sequence"/>
</dbReference>
<dbReference type="AlphaFoldDB" id="W2RY60"/>
<dbReference type="VEuPathDB" id="FungiDB:HMPREF1541_03302"/>
<dbReference type="eggNOG" id="ENOG502RGVU">
    <property type="taxonomic scope" value="Eukaryota"/>
</dbReference>
<gene>
    <name evidence="1" type="ORF">HMPREF1541_03302</name>
</gene>
<evidence type="ECO:0000313" key="2">
    <source>
        <dbReference type="Proteomes" id="UP000030752"/>
    </source>
</evidence>
<dbReference type="Pfam" id="PF07103">
    <property type="entry name" value="DUF1365"/>
    <property type="match status" value="1"/>
</dbReference>
<protein>
    <submittedName>
        <fullName evidence="1">Uncharacterized protein</fullName>
    </submittedName>
</protein>
<dbReference type="HOGENOM" id="CLU_702111_0_0_1"/>
<dbReference type="InParanoid" id="W2RY60"/>
<dbReference type="PANTHER" id="PTHR33973">
    <property type="entry name" value="OS07G0153300 PROTEIN"/>
    <property type="match status" value="1"/>
</dbReference>
<dbReference type="PANTHER" id="PTHR33973:SF4">
    <property type="entry name" value="OS07G0153300 PROTEIN"/>
    <property type="match status" value="1"/>
</dbReference>
<proteinExistence type="predicted"/>
<dbReference type="GeneID" id="19970641"/>
<organism evidence="1 2">
    <name type="scientific">Cyphellophora europaea (strain CBS 101466)</name>
    <name type="common">Phialophora europaea</name>
    <dbReference type="NCBI Taxonomy" id="1220924"/>
    <lineage>
        <taxon>Eukaryota</taxon>
        <taxon>Fungi</taxon>
        <taxon>Dikarya</taxon>
        <taxon>Ascomycota</taxon>
        <taxon>Pezizomycotina</taxon>
        <taxon>Eurotiomycetes</taxon>
        <taxon>Chaetothyriomycetidae</taxon>
        <taxon>Chaetothyriales</taxon>
        <taxon>Cyphellophoraceae</taxon>
        <taxon>Cyphellophora</taxon>
    </lineage>
</organism>
<name>W2RY60_CYPE1</name>
<dbReference type="InterPro" id="IPR010775">
    <property type="entry name" value="DUF1365"/>
</dbReference>